<gene>
    <name evidence="2" type="ORF">TSA66_06385</name>
</gene>
<feature type="domain" description="Hemerythrin-like" evidence="1">
    <location>
        <begin position="22"/>
        <end position="134"/>
    </location>
</feature>
<reference evidence="2 3" key="1">
    <citation type="submission" date="2014-12" db="EMBL/GenBank/DDBJ databases">
        <title>Denitrispirillum autotrophicum gen. nov., sp. nov., Denitrifying, Facultatively Autotrophic Bacteria Isolated from Rice Paddy Soil.</title>
        <authorList>
            <person name="Ishii S."/>
            <person name="Ashida N."/>
            <person name="Ohno H."/>
            <person name="Otsuka S."/>
            <person name="Yokota A."/>
            <person name="Senoo K."/>
        </authorList>
    </citation>
    <scope>NUCLEOTIDE SEQUENCE [LARGE SCALE GENOMIC DNA]</scope>
    <source>
        <strain evidence="2 3">TSA66</strain>
    </source>
</reference>
<dbReference type="CDD" id="cd12108">
    <property type="entry name" value="Hr-like"/>
    <property type="match status" value="1"/>
</dbReference>
<dbReference type="PANTHER" id="PTHR35585">
    <property type="entry name" value="HHE DOMAIN PROTEIN (AFU_ORTHOLOGUE AFUA_4G00730)"/>
    <property type="match status" value="1"/>
</dbReference>
<dbReference type="EMBL" id="JWJG01000028">
    <property type="protein sequence ID" value="KIF80524.1"/>
    <property type="molecule type" value="Genomic_DNA"/>
</dbReference>
<dbReference type="PANTHER" id="PTHR35585:SF1">
    <property type="entry name" value="HHE DOMAIN PROTEIN (AFU_ORTHOLOGUE AFUA_4G00730)"/>
    <property type="match status" value="1"/>
</dbReference>
<accession>A0A0C2BKL0</accession>
<comment type="caution">
    <text evidence="2">The sequence shown here is derived from an EMBL/GenBank/DDBJ whole genome shotgun (WGS) entry which is preliminary data.</text>
</comment>
<proteinExistence type="predicted"/>
<dbReference type="Proteomes" id="UP000031572">
    <property type="component" value="Unassembled WGS sequence"/>
</dbReference>
<keyword evidence="3" id="KW-1185">Reference proteome</keyword>
<dbReference type="Gene3D" id="1.20.120.520">
    <property type="entry name" value="nmb1532 protein domain like"/>
    <property type="match status" value="1"/>
</dbReference>
<sequence>MMTDDPIGTRGEGAFPVDQPMQALEKDHEFVKQLFDRYCNTQDRKVKQEAGRRILELLEMHTALEEAAFYPAVSQANTALVEQCKNEHEQADQLIQQLKGMDDSDPQCDRIFQQLRDEVLQHVQVEEQQLFPAIRQANLDLQAIGLQMQAFESNMVASRASESAQRGTSRPGA</sequence>
<dbReference type="RefSeq" id="WP_040039428.1">
    <property type="nucleotide sequence ID" value="NZ_JWJG01000028.1"/>
</dbReference>
<dbReference type="InterPro" id="IPR012312">
    <property type="entry name" value="Hemerythrin-like"/>
</dbReference>
<name>A0A0C2BKL0_9BURK</name>
<evidence type="ECO:0000259" key="1">
    <source>
        <dbReference type="Pfam" id="PF01814"/>
    </source>
</evidence>
<dbReference type="OrthoDB" id="8719520at2"/>
<evidence type="ECO:0000313" key="2">
    <source>
        <dbReference type="EMBL" id="KIF80524.1"/>
    </source>
</evidence>
<protein>
    <recommendedName>
        <fullName evidence="1">Hemerythrin-like domain-containing protein</fullName>
    </recommendedName>
</protein>
<dbReference type="STRING" id="709839.TSA66_06385"/>
<organism evidence="2 3">
    <name type="scientific">Noviherbaspirillum autotrophicum</name>
    <dbReference type="NCBI Taxonomy" id="709839"/>
    <lineage>
        <taxon>Bacteria</taxon>
        <taxon>Pseudomonadati</taxon>
        <taxon>Pseudomonadota</taxon>
        <taxon>Betaproteobacteria</taxon>
        <taxon>Burkholderiales</taxon>
        <taxon>Oxalobacteraceae</taxon>
        <taxon>Noviherbaspirillum</taxon>
    </lineage>
</organism>
<dbReference type="AlphaFoldDB" id="A0A0C2BKL0"/>
<evidence type="ECO:0000313" key="3">
    <source>
        <dbReference type="Proteomes" id="UP000031572"/>
    </source>
</evidence>
<dbReference type="Pfam" id="PF01814">
    <property type="entry name" value="Hemerythrin"/>
    <property type="match status" value="1"/>
</dbReference>